<keyword evidence="1" id="KW-0472">Membrane</keyword>
<dbReference type="Proteomes" id="UP000220246">
    <property type="component" value="Unassembled WGS sequence"/>
</dbReference>
<dbReference type="GeneID" id="80800024"/>
<dbReference type="GO" id="GO:0005886">
    <property type="term" value="C:plasma membrane"/>
    <property type="evidence" value="ECO:0007669"/>
    <property type="project" value="TreeGrafter"/>
</dbReference>
<name>A0A2A7USG8_COMTR</name>
<comment type="caution">
    <text evidence="2">The sequence shown here is derived from an EMBL/GenBank/DDBJ whole genome shotgun (WGS) entry which is preliminary data.</text>
</comment>
<gene>
    <name evidence="2" type="ORF">CRM82_05395</name>
</gene>
<reference evidence="3" key="1">
    <citation type="submission" date="2017-09" db="EMBL/GenBank/DDBJ databases">
        <title>FDA dAtabase for Regulatory Grade micrObial Sequences (FDA-ARGOS): Supporting development and validation of Infectious Disease Dx tests.</title>
        <authorList>
            <person name="Minogue T."/>
            <person name="Wolcott M."/>
            <person name="Wasieloski L."/>
            <person name="Aguilar W."/>
            <person name="Moore D."/>
            <person name="Tallon L."/>
            <person name="Sadzewicz L."/>
            <person name="Ott S."/>
            <person name="Zhao X."/>
            <person name="Nagaraj S."/>
            <person name="Vavikolanu K."/>
            <person name="Aluvathingal J."/>
            <person name="Nadendla S."/>
            <person name="Sichtig H."/>
        </authorList>
    </citation>
    <scope>NUCLEOTIDE SEQUENCE [LARGE SCALE GENOMIC DNA]</scope>
    <source>
        <strain evidence="3">FDAARGOS_394</strain>
    </source>
</reference>
<dbReference type="PANTHER" id="PTHR38598:SF1">
    <property type="entry name" value="INNER MEMBRANE PROTEIN YJCH"/>
    <property type="match status" value="1"/>
</dbReference>
<sequence length="104" mass="11828">MTDTVVTKIQRNPKYLELRSKRNRLGLVLTVLMLLVYYGYVALIAFDKEFLAQPLSSSGVTTLGIPIALFVIVFTVAITLFYIRRANNEFDQLTQQILKDAQSK</sequence>
<dbReference type="PANTHER" id="PTHR38598">
    <property type="entry name" value="INNER MEMBRANE PROTEIN YJCH"/>
    <property type="match status" value="1"/>
</dbReference>
<dbReference type="OrthoDB" id="5297034at2"/>
<dbReference type="RefSeq" id="WP_066539987.1">
    <property type="nucleotide sequence ID" value="NZ_DALZQJ010000003.1"/>
</dbReference>
<organism evidence="2 3">
    <name type="scientific">Comamonas terrigena</name>
    <dbReference type="NCBI Taxonomy" id="32013"/>
    <lineage>
        <taxon>Bacteria</taxon>
        <taxon>Pseudomonadati</taxon>
        <taxon>Pseudomonadota</taxon>
        <taxon>Betaproteobacteria</taxon>
        <taxon>Burkholderiales</taxon>
        <taxon>Comamonadaceae</taxon>
        <taxon>Comamonas</taxon>
    </lineage>
</organism>
<protein>
    <submittedName>
        <fullName evidence="2">DUF485 domain-containing protein</fullName>
    </submittedName>
</protein>
<proteinExistence type="predicted"/>
<evidence type="ECO:0000313" key="3">
    <source>
        <dbReference type="Proteomes" id="UP000220246"/>
    </source>
</evidence>
<keyword evidence="3" id="KW-1185">Reference proteome</keyword>
<keyword evidence="1" id="KW-1133">Transmembrane helix</keyword>
<dbReference type="InterPro" id="IPR007436">
    <property type="entry name" value="DUF485"/>
</dbReference>
<feature type="transmembrane region" description="Helical" evidence="1">
    <location>
        <begin position="63"/>
        <end position="83"/>
    </location>
</feature>
<dbReference type="Pfam" id="PF04341">
    <property type="entry name" value="DUF485"/>
    <property type="match status" value="1"/>
</dbReference>
<keyword evidence="1" id="KW-0812">Transmembrane</keyword>
<evidence type="ECO:0000256" key="1">
    <source>
        <dbReference type="SAM" id="Phobius"/>
    </source>
</evidence>
<feature type="transmembrane region" description="Helical" evidence="1">
    <location>
        <begin position="25"/>
        <end position="43"/>
    </location>
</feature>
<dbReference type="STRING" id="1219032.GCA_001515545_03202"/>
<dbReference type="AlphaFoldDB" id="A0A2A7USG8"/>
<dbReference type="EMBL" id="PDEA01000001">
    <property type="protein sequence ID" value="PEH88111.1"/>
    <property type="molecule type" value="Genomic_DNA"/>
</dbReference>
<accession>A0A2A7USG8</accession>
<dbReference type="InterPro" id="IPR052959">
    <property type="entry name" value="Inner_membrane_assoc"/>
</dbReference>
<evidence type="ECO:0000313" key="2">
    <source>
        <dbReference type="EMBL" id="PEH88111.1"/>
    </source>
</evidence>